<evidence type="ECO:0000256" key="3">
    <source>
        <dbReference type="ARBA" id="ARBA00005784"/>
    </source>
</evidence>
<keyword evidence="8" id="KW-1185">Reference proteome</keyword>
<reference evidence="7 8" key="1">
    <citation type="journal article" date="2013" name="Proc. Natl. Acad. Sci. U.S.A.">
        <title>Fine-scale variation in meiotic recombination in Mimulus inferred from population shotgun sequencing.</title>
        <authorList>
            <person name="Hellsten U."/>
            <person name="Wright K.M."/>
            <person name="Jenkins J."/>
            <person name="Shu S."/>
            <person name="Yuan Y."/>
            <person name="Wessler S.R."/>
            <person name="Schmutz J."/>
            <person name="Willis J.H."/>
            <person name="Rokhsar D.S."/>
        </authorList>
    </citation>
    <scope>NUCLEOTIDE SEQUENCE [LARGE SCALE GENOMIC DNA]</scope>
    <source>
        <strain evidence="8">cv. DUN x IM62</strain>
    </source>
</reference>
<sequence>MGKHIQTMVDHWLIKLLMCSVFILNAQLAHGAKFVNLTFLEWAVPKGAVCLDGSPPAYALDEGIGDGANSWVLFIEGGGWCSSKADCFDRSKIPIGSTLLKSSPFFSGILDNNQTLNPDFYNWNRVYIPYCDGAPFMADIEEVDPETNVTYRGARIFDAIMDDLLAKGMKNADNAILSGGSAGGLATTLNCDKFRGLLPNAGRVKCVADSGTFLHGKHLIGTKYRENYFAH</sequence>
<evidence type="ECO:0000256" key="2">
    <source>
        <dbReference type="ARBA" id="ARBA00004191"/>
    </source>
</evidence>
<keyword evidence="6" id="KW-0732">Signal</keyword>
<dbReference type="EMBL" id="KI630460">
    <property type="protein sequence ID" value="EYU39014.1"/>
    <property type="molecule type" value="Genomic_DNA"/>
</dbReference>
<dbReference type="eggNOG" id="KOG4287">
    <property type="taxonomic scope" value="Eukaryota"/>
</dbReference>
<evidence type="ECO:0000256" key="5">
    <source>
        <dbReference type="ARBA" id="ARBA00023316"/>
    </source>
</evidence>
<dbReference type="AlphaFoldDB" id="A0A022RG94"/>
<dbReference type="GO" id="GO:0071555">
    <property type="term" value="P:cell wall organization"/>
    <property type="evidence" value="ECO:0000318"/>
    <property type="project" value="GO_Central"/>
</dbReference>
<evidence type="ECO:0000256" key="6">
    <source>
        <dbReference type="RuleBase" id="RU363114"/>
    </source>
</evidence>
<keyword evidence="6" id="KW-0378">Hydrolase</keyword>
<comment type="function">
    <text evidence="1 6">Hydrolyzes acetyl esters in homogalacturonan regions of pectin. In type I primary cell wall, galacturonic acid residues of pectin can be acetylated at the O-2 and O-3 positions. Decreasing the degree of acetylation of pectin gels in vitro alters their physical properties.</text>
</comment>
<keyword evidence="5 6" id="KW-0961">Cell wall biogenesis/degradation</keyword>
<feature type="chain" id="PRO_5008809235" description="Pectin acetylesterase" evidence="6">
    <location>
        <begin position="32"/>
        <end position="231"/>
    </location>
</feature>
<feature type="non-terminal residue" evidence="7">
    <location>
        <position position="231"/>
    </location>
</feature>
<proteinExistence type="inferred from homology"/>
<gene>
    <name evidence="7" type="ORF">MIMGU_mgv1a019134mg</name>
</gene>
<dbReference type="EC" id="3.1.1.-" evidence="6"/>
<comment type="similarity">
    <text evidence="3 6">Belongs to the pectinacetylesterase family.</text>
</comment>
<evidence type="ECO:0000313" key="8">
    <source>
        <dbReference type="Proteomes" id="UP000030748"/>
    </source>
</evidence>
<dbReference type="STRING" id="4155.A0A022RG94"/>
<evidence type="ECO:0000256" key="4">
    <source>
        <dbReference type="ARBA" id="ARBA00022512"/>
    </source>
</evidence>
<keyword evidence="4 6" id="KW-0134">Cell wall</keyword>
<dbReference type="GO" id="GO:0052793">
    <property type="term" value="F:pectin acetylesterase activity"/>
    <property type="evidence" value="ECO:0000318"/>
    <property type="project" value="GO_Central"/>
</dbReference>
<dbReference type="GO" id="GO:0009505">
    <property type="term" value="C:plant-type cell wall"/>
    <property type="evidence" value="ECO:0000318"/>
    <property type="project" value="GO_Central"/>
</dbReference>
<organism evidence="7 8">
    <name type="scientific">Erythranthe guttata</name>
    <name type="common">Yellow monkey flower</name>
    <name type="synonym">Mimulus guttatus</name>
    <dbReference type="NCBI Taxonomy" id="4155"/>
    <lineage>
        <taxon>Eukaryota</taxon>
        <taxon>Viridiplantae</taxon>
        <taxon>Streptophyta</taxon>
        <taxon>Embryophyta</taxon>
        <taxon>Tracheophyta</taxon>
        <taxon>Spermatophyta</taxon>
        <taxon>Magnoliopsida</taxon>
        <taxon>eudicotyledons</taxon>
        <taxon>Gunneridae</taxon>
        <taxon>Pentapetalae</taxon>
        <taxon>asterids</taxon>
        <taxon>lamiids</taxon>
        <taxon>Lamiales</taxon>
        <taxon>Phrymaceae</taxon>
        <taxon>Erythranthe</taxon>
    </lineage>
</organism>
<feature type="signal peptide" evidence="6">
    <location>
        <begin position="1"/>
        <end position="31"/>
    </location>
</feature>
<comment type="subcellular location">
    <subcellularLocation>
        <location evidence="2 6">Secreted</location>
        <location evidence="2 6">Cell wall</location>
    </subcellularLocation>
</comment>
<protein>
    <recommendedName>
        <fullName evidence="6">Pectin acetylesterase</fullName>
        <ecNumber evidence="6">3.1.1.-</ecNumber>
    </recommendedName>
</protein>
<evidence type="ECO:0000256" key="1">
    <source>
        <dbReference type="ARBA" id="ARBA00003534"/>
    </source>
</evidence>
<keyword evidence="6" id="KW-0964">Secreted</keyword>
<dbReference type="Proteomes" id="UP000030748">
    <property type="component" value="Unassembled WGS sequence"/>
</dbReference>
<dbReference type="PANTHER" id="PTHR21562:SF65">
    <property type="entry name" value="PECTIN ACETYLESTERASE"/>
    <property type="match status" value="1"/>
</dbReference>
<evidence type="ECO:0000313" key="7">
    <source>
        <dbReference type="EMBL" id="EYU39014.1"/>
    </source>
</evidence>
<name>A0A022RG94_ERYGU</name>
<accession>A0A022RG94</accession>
<dbReference type="PANTHER" id="PTHR21562">
    <property type="entry name" value="NOTUM-RELATED"/>
    <property type="match status" value="1"/>
</dbReference>
<dbReference type="Pfam" id="PF03283">
    <property type="entry name" value="PAE"/>
    <property type="match status" value="1"/>
</dbReference>
<dbReference type="InterPro" id="IPR004963">
    <property type="entry name" value="PAE/NOTUM"/>
</dbReference>